<dbReference type="Pfam" id="PF03412">
    <property type="entry name" value="Peptidase_C39"/>
    <property type="match status" value="1"/>
</dbReference>
<gene>
    <name evidence="3" type="ORF">Mal15_59860</name>
</gene>
<reference evidence="3 4" key="1">
    <citation type="submission" date="2019-02" db="EMBL/GenBank/DDBJ databases">
        <title>Planctomycetal bacteria perform biofilm scaping via a novel small molecule.</title>
        <authorList>
            <person name="Jeske O."/>
            <person name="Boedeker C."/>
            <person name="Wiegand S."/>
            <person name="Breitling P."/>
            <person name="Kallscheuer N."/>
            <person name="Jogler M."/>
            <person name="Rohde M."/>
            <person name="Petersen J."/>
            <person name="Medema M.H."/>
            <person name="Surup F."/>
            <person name="Jogler C."/>
        </authorList>
    </citation>
    <scope>NUCLEOTIDE SEQUENCE [LARGE SCALE GENOMIC DNA]</scope>
    <source>
        <strain evidence="3 4">Mal15</strain>
    </source>
</reference>
<evidence type="ECO:0000256" key="1">
    <source>
        <dbReference type="SAM" id="Phobius"/>
    </source>
</evidence>
<dbReference type="GO" id="GO:0016020">
    <property type="term" value="C:membrane"/>
    <property type="evidence" value="ECO:0007669"/>
    <property type="project" value="InterPro"/>
</dbReference>
<sequence length="216" mass="23336">MVVVSDFGAGRDCVFMNLWAEAMKVNAMWSQCLRFGLLIGLACGGIVQARGETPGWRESVSCGPNALYVYLRGQGADVSLADVRDLVSVSRKGASFASMADAAATLGVESRIVQTSPEVLKTLPCPCVILYHAKGTQPGHYFVLAESDRQGFRLFDPLTTLTTTVSTAELSREWTGYVLIPSEAPVASGQWLLAGFFGCTLWLGMGLWRRSSLRTS</sequence>
<keyword evidence="1" id="KW-0812">Transmembrane</keyword>
<proteinExistence type="predicted"/>
<evidence type="ECO:0000313" key="3">
    <source>
        <dbReference type="EMBL" id="QEG01905.1"/>
    </source>
</evidence>
<organism evidence="3 4">
    <name type="scientific">Stieleria maiorica</name>
    <dbReference type="NCBI Taxonomy" id="2795974"/>
    <lineage>
        <taxon>Bacteria</taxon>
        <taxon>Pseudomonadati</taxon>
        <taxon>Planctomycetota</taxon>
        <taxon>Planctomycetia</taxon>
        <taxon>Pirellulales</taxon>
        <taxon>Pirellulaceae</taxon>
        <taxon>Stieleria</taxon>
    </lineage>
</organism>
<keyword evidence="4" id="KW-1185">Reference proteome</keyword>
<evidence type="ECO:0000313" key="4">
    <source>
        <dbReference type="Proteomes" id="UP000321353"/>
    </source>
</evidence>
<dbReference type="PROSITE" id="PS50990">
    <property type="entry name" value="PEPTIDASE_C39"/>
    <property type="match status" value="1"/>
</dbReference>
<dbReference type="EMBL" id="CP036264">
    <property type="protein sequence ID" value="QEG01905.1"/>
    <property type="molecule type" value="Genomic_DNA"/>
</dbReference>
<dbReference type="Proteomes" id="UP000321353">
    <property type="component" value="Chromosome"/>
</dbReference>
<feature type="transmembrane region" description="Helical" evidence="1">
    <location>
        <begin position="191"/>
        <end position="208"/>
    </location>
</feature>
<feature type="domain" description="Peptidase C39" evidence="2">
    <location>
        <begin position="56"/>
        <end position="181"/>
    </location>
</feature>
<accession>A0A5B9MQ53</accession>
<dbReference type="KEGG" id="smam:Mal15_59860"/>
<dbReference type="GO" id="GO:0005524">
    <property type="term" value="F:ATP binding"/>
    <property type="evidence" value="ECO:0007669"/>
    <property type="project" value="InterPro"/>
</dbReference>
<name>A0A5B9MQ53_9BACT</name>
<dbReference type="Gene3D" id="3.90.70.10">
    <property type="entry name" value="Cysteine proteinases"/>
    <property type="match status" value="1"/>
</dbReference>
<dbReference type="GO" id="GO:0008233">
    <property type="term" value="F:peptidase activity"/>
    <property type="evidence" value="ECO:0007669"/>
    <property type="project" value="InterPro"/>
</dbReference>
<dbReference type="InterPro" id="IPR005074">
    <property type="entry name" value="Peptidase_C39"/>
</dbReference>
<dbReference type="AlphaFoldDB" id="A0A5B9MQ53"/>
<evidence type="ECO:0000259" key="2">
    <source>
        <dbReference type="PROSITE" id="PS50990"/>
    </source>
</evidence>
<keyword evidence="1" id="KW-0472">Membrane</keyword>
<keyword evidence="1" id="KW-1133">Transmembrane helix</keyword>
<protein>
    <submittedName>
        <fullName evidence="3">Peptidase C39 family protein</fullName>
    </submittedName>
</protein>
<dbReference type="GO" id="GO:0006508">
    <property type="term" value="P:proteolysis"/>
    <property type="evidence" value="ECO:0007669"/>
    <property type="project" value="InterPro"/>
</dbReference>